<organism evidence="7 8">
    <name type="scientific">Halospina denitrificans</name>
    <dbReference type="NCBI Taxonomy" id="332522"/>
    <lineage>
        <taxon>Bacteria</taxon>
        <taxon>Pseudomonadati</taxon>
        <taxon>Pseudomonadota</taxon>
        <taxon>Gammaproteobacteria</taxon>
        <taxon>Halospina</taxon>
    </lineage>
</organism>
<feature type="region of interest" description="Disordered" evidence="6">
    <location>
        <begin position="156"/>
        <end position="176"/>
    </location>
</feature>
<keyword evidence="3 5" id="KW-0653">Protein transport</keyword>
<dbReference type="PRINTS" id="PR01594">
    <property type="entry name" value="SECBCHAPRONE"/>
</dbReference>
<dbReference type="NCBIfam" id="TIGR00809">
    <property type="entry name" value="secB"/>
    <property type="match status" value="1"/>
</dbReference>
<evidence type="ECO:0000256" key="4">
    <source>
        <dbReference type="ARBA" id="ARBA00023010"/>
    </source>
</evidence>
<dbReference type="GO" id="GO:0051082">
    <property type="term" value="F:unfolded protein binding"/>
    <property type="evidence" value="ECO:0007669"/>
    <property type="project" value="InterPro"/>
</dbReference>
<dbReference type="Proteomes" id="UP000295830">
    <property type="component" value="Unassembled WGS sequence"/>
</dbReference>
<gene>
    <name evidence="5" type="primary">secB</name>
    <name evidence="7" type="ORF">DES49_1306</name>
</gene>
<keyword evidence="4 5" id="KW-0811">Translocation</keyword>
<feature type="region of interest" description="Disordered" evidence="6">
    <location>
        <begin position="1"/>
        <end position="22"/>
    </location>
</feature>
<dbReference type="GO" id="GO:0006457">
    <property type="term" value="P:protein folding"/>
    <property type="evidence" value="ECO:0007669"/>
    <property type="project" value="UniProtKB-UniRule"/>
</dbReference>
<keyword evidence="8" id="KW-1185">Reference proteome</keyword>
<dbReference type="PANTHER" id="PTHR36918:SF1">
    <property type="entry name" value="PROTEIN-EXPORT PROTEIN SECB"/>
    <property type="match status" value="1"/>
</dbReference>
<comment type="subcellular location">
    <subcellularLocation>
        <location evidence="5">Cytoplasm</location>
    </subcellularLocation>
</comment>
<evidence type="ECO:0000256" key="2">
    <source>
        <dbReference type="ARBA" id="ARBA00022448"/>
    </source>
</evidence>
<name>A0A4V3ERH4_9GAMM</name>
<evidence type="ECO:0000256" key="5">
    <source>
        <dbReference type="HAMAP-Rule" id="MF_00821"/>
    </source>
</evidence>
<protein>
    <recommendedName>
        <fullName evidence="5">Protein-export protein SecB</fullName>
    </recommendedName>
</protein>
<evidence type="ECO:0000313" key="7">
    <source>
        <dbReference type="EMBL" id="TDT43488.1"/>
    </source>
</evidence>
<comment type="caution">
    <text evidence="7">The sequence shown here is derived from an EMBL/GenBank/DDBJ whole genome shotgun (WGS) entry which is preliminary data.</text>
</comment>
<keyword evidence="5" id="KW-0963">Cytoplasm</keyword>
<keyword evidence="2 5" id="KW-0813">Transport</keyword>
<dbReference type="OrthoDB" id="9795145at2"/>
<reference evidence="7 8" key="1">
    <citation type="submission" date="2019-03" db="EMBL/GenBank/DDBJ databases">
        <title>Genomic Encyclopedia of Type Strains, Phase IV (KMG-IV): sequencing the most valuable type-strain genomes for metagenomic binning, comparative biology and taxonomic classification.</title>
        <authorList>
            <person name="Goeker M."/>
        </authorList>
    </citation>
    <scope>NUCLEOTIDE SEQUENCE [LARGE SCALE GENOMIC DNA]</scope>
    <source>
        <strain evidence="7 8">DSM 15505</strain>
    </source>
</reference>
<dbReference type="EMBL" id="SOAX01000002">
    <property type="protein sequence ID" value="TDT43488.1"/>
    <property type="molecule type" value="Genomic_DNA"/>
</dbReference>
<comment type="subunit">
    <text evidence="5">Homotetramer, a dimer of dimers. One homotetramer interacts with 1 SecA dimer.</text>
</comment>
<comment type="similarity">
    <text evidence="1 5">Belongs to the SecB family.</text>
</comment>
<dbReference type="PANTHER" id="PTHR36918">
    <property type="match status" value="1"/>
</dbReference>
<dbReference type="SUPFAM" id="SSF54611">
    <property type="entry name" value="SecB-like"/>
    <property type="match status" value="1"/>
</dbReference>
<dbReference type="HAMAP" id="MF_00821">
    <property type="entry name" value="SecB"/>
    <property type="match status" value="1"/>
</dbReference>
<dbReference type="AlphaFoldDB" id="A0A4V3ERH4"/>
<evidence type="ECO:0000256" key="1">
    <source>
        <dbReference type="ARBA" id="ARBA00009990"/>
    </source>
</evidence>
<dbReference type="RefSeq" id="WP_133735554.1">
    <property type="nucleotide sequence ID" value="NZ_SOAX01000002.1"/>
</dbReference>
<dbReference type="Gene3D" id="3.10.420.10">
    <property type="entry name" value="SecB-like"/>
    <property type="match status" value="1"/>
</dbReference>
<comment type="function">
    <text evidence="5">One of the proteins required for the normal export of preproteins out of the cell cytoplasm. It is a molecular chaperone that binds to a subset of precursor proteins, maintaining them in a translocation-competent state. It also specifically binds to its receptor SecA.</text>
</comment>
<evidence type="ECO:0000256" key="3">
    <source>
        <dbReference type="ARBA" id="ARBA00022927"/>
    </source>
</evidence>
<evidence type="ECO:0000256" key="6">
    <source>
        <dbReference type="SAM" id="MobiDB-lite"/>
    </source>
</evidence>
<dbReference type="GO" id="GO:0005737">
    <property type="term" value="C:cytoplasm"/>
    <property type="evidence" value="ECO:0007669"/>
    <property type="project" value="UniProtKB-SubCell"/>
</dbReference>
<dbReference type="GO" id="GO:0015031">
    <property type="term" value="P:protein transport"/>
    <property type="evidence" value="ECO:0007669"/>
    <property type="project" value="UniProtKB-UniRule"/>
</dbReference>
<dbReference type="InterPro" id="IPR035958">
    <property type="entry name" value="SecB-like_sf"/>
</dbReference>
<dbReference type="Pfam" id="PF02556">
    <property type="entry name" value="SecB"/>
    <property type="match status" value="1"/>
</dbReference>
<dbReference type="InterPro" id="IPR003708">
    <property type="entry name" value="SecB"/>
</dbReference>
<sequence>MAENDTQEGAAGAGQADDNQPQFAMQRVYIKDSSFESPGAPQIFQEQWQPEVSMDLNTSHTRVGEDQFEVVLTLTVTSKIGEKTAYIVEVQQAGIFVLKNFEGERLGQMLGAYCPNLLFPYARESIDTLVTKGSFPPLMLAPVNFDAIYQQAVERKKQEQQGAAQGEGDEASRQSH</sequence>
<keyword evidence="5" id="KW-0143">Chaperone</keyword>
<accession>A0A4V3ERH4</accession>
<proteinExistence type="inferred from homology"/>
<evidence type="ECO:0000313" key="8">
    <source>
        <dbReference type="Proteomes" id="UP000295830"/>
    </source>
</evidence>
<dbReference type="GO" id="GO:0051262">
    <property type="term" value="P:protein tetramerization"/>
    <property type="evidence" value="ECO:0007669"/>
    <property type="project" value="InterPro"/>
</dbReference>
<dbReference type="NCBIfam" id="NF004393">
    <property type="entry name" value="PRK05751.1-4"/>
    <property type="match status" value="1"/>
</dbReference>